<dbReference type="PROSITE" id="PS00107">
    <property type="entry name" value="PROTEIN_KINASE_ATP"/>
    <property type="match status" value="1"/>
</dbReference>
<keyword evidence="19" id="KW-0675">Receptor</keyword>
<dbReference type="SMART" id="SM00219">
    <property type="entry name" value="TyrKc"/>
    <property type="match status" value="1"/>
</dbReference>
<dbReference type="GO" id="GO:0005524">
    <property type="term" value="F:ATP binding"/>
    <property type="evidence" value="ECO:0007669"/>
    <property type="project" value="UniProtKB-UniRule"/>
</dbReference>
<evidence type="ECO:0000313" key="30">
    <source>
        <dbReference type="Proteomes" id="UP001318040"/>
    </source>
</evidence>
<keyword evidence="13" id="KW-0805">Transcription regulation</keyword>
<dbReference type="GO" id="GO:0043235">
    <property type="term" value="C:receptor complex"/>
    <property type="evidence" value="ECO:0007669"/>
    <property type="project" value="TreeGrafter"/>
</dbReference>
<dbReference type="EC" id="2.7.10.1" evidence="3"/>
<evidence type="ECO:0000256" key="15">
    <source>
        <dbReference type="ARBA" id="ARBA00023137"/>
    </source>
</evidence>
<dbReference type="FunFam" id="2.10.220.10:FF:000002">
    <property type="entry name" value="Receptor protein-tyrosine kinase"/>
    <property type="match status" value="1"/>
</dbReference>
<evidence type="ECO:0000256" key="3">
    <source>
        <dbReference type="ARBA" id="ARBA00011902"/>
    </source>
</evidence>
<evidence type="ECO:0000256" key="16">
    <source>
        <dbReference type="ARBA" id="ARBA00023157"/>
    </source>
</evidence>
<dbReference type="Gene3D" id="1.10.510.10">
    <property type="entry name" value="Transferase(Phosphotransferase) domain 1"/>
    <property type="match status" value="1"/>
</dbReference>
<dbReference type="InterPro" id="IPR006212">
    <property type="entry name" value="Furin_repeat"/>
</dbReference>
<dbReference type="InterPro" id="IPR000494">
    <property type="entry name" value="Rcpt_L-dom"/>
</dbReference>
<evidence type="ECO:0000256" key="17">
    <source>
        <dbReference type="ARBA" id="ARBA00023159"/>
    </source>
</evidence>
<dbReference type="GO" id="GO:0043066">
    <property type="term" value="P:negative regulation of apoptotic process"/>
    <property type="evidence" value="ECO:0007669"/>
    <property type="project" value="TreeGrafter"/>
</dbReference>
<keyword evidence="14 27" id="KW-0472">Membrane</keyword>
<evidence type="ECO:0000256" key="22">
    <source>
        <dbReference type="ARBA" id="ARBA00051243"/>
    </source>
</evidence>
<feature type="region of interest" description="Disordered" evidence="26">
    <location>
        <begin position="1010"/>
        <end position="1065"/>
    </location>
</feature>
<dbReference type="Gene3D" id="2.10.220.10">
    <property type="entry name" value="Hormone Receptor, Insulin-like Growth Factor Receptor 1, Chain A, domain 2"/>
    <property type="match status" value="3"/>
</dbReference>
<keyword evidence="12 27" id="KW-1133">Transmembrane helix</keyword>
<keyword evidence="6" id="KW-0808">Transferase</keyword>
<dbReference type="FunFam" id="3.80.20.20:FF:000004">
    <property type="entry name" value="Receptor protein-tyrosine kinase"/>
    <property type="match status" value="1"/>
</dbReference>
<dbReference type="InterPro" id="IPR017441">
    <property type="entry name" value="Protein_kinase_ATP_BS"/>
</dbReference>
<evidence type="ECO:0000256" key="18">
    <source>
        <dbReference type="ARBA" id="ARBA00023163"/>
    </source>
</evidence>
<evidence type="ECO:0000256" key="8">
    <source>
        <dbReference type="ARBA" id="ARBA00022729"/>
    </source>
</evidence>
<comment type="catalytic activity">
    <reaction evidence="22">
        <text>L-tyrosyl-[protein] + ATP = O-phospho-L-tyrosyl-[protein] + ADP + H(+)</text>
        <dbReference type="Rhea" id="RHEA:10596"/>
        <dbReference type="Rhea" id="RHEA-COMP:10136"/>
        <dbReference type="Rhea" id="RHEA-COMP:20101"/>
        <dbReference type="ChEBI" id="CHEBI:15378"/>
        <dbReference type="ChEBI" id="CHEBI:30616"/>
        <dbReference type="ChEBI" id="CHEBI:46858"/>
        <dbReference type="ChEBI" id="CHEBI:61978"/>
        <dbReference type="ChEBI" id="CHEBI:456216"/>
        <dbReference type="EC" id="2.7.10.1"/>
    </reaction>
</comment>
<evidence type="ECO:0000256" key="6">
    <source>
        <dbReference type="ARBA" id="ARBA00022679"/>
    </source>
</evidence>
<dbReference type="SUPFAM" id="SSF52058">
    <property type="entry name" value="L domain-like"/>
    <property type="match status" value="2"/>
</dbReference>
<keyword evidence="9 25" id="KW-0547">Nucleotide-binding</keyword>
<dbReference type="InterPro" id="IPR036941">
    <property type="entry name" value="Rcpt_L-dom_sf"/>
</dbReference>
<evidence type="ECO:0000313" key="31">
    <source>
        <dbReference type="RefSeq" id="XP_032821648.1"/>
    </source>
</evidence>
<feature type="compositionally biased region" description="Pro residues" evidence="26">
    <location>
        <begin position="1012"/>
        <end position="1026"/>
    </location>
</feature>
<evidence type="ECO:0000256" key="11">
    <source>
        <dbReference type="ARBA" id="ARBA00022840"/>
    </source>
</evidence>
<reference evidence="31" key="1">
    <citation type="submission" date="2025-08" db="UniProtKB">
        <authorList>
            <consortium name="RefSeq"/>
        </authorList>
    </citation>
    <scope>IDENTIFICATION</scope>
    <source>
        <tissue evidence="31">Sperm</tissue>
    </source>
</reference>
<protein>
    <recommendedName>
        <fullName evidence="3">receptor protein-tyrosine kinase</fullName>
        <ecNumber evidence="3">2.7.10.1</ecNumber>
    </recommendedName>
</protein>
<feature type="domain" description="Protein kinase" evidence="29">
    <location>
        <begin position="706"/>
        <end position="973"/>
    </location>
</feature>
<keyword evidence="4" id="KW-1003">Cell membrane</keyword>
<dbReference type="GO" id="GO:0008284">
    <property type="term" value="P:positive regulation of cell population proliferation"/>
    <property type="evidence" value="ECO:0007669"/>
    <property type="project" value="TreeGrafter"/>
</dbReference>
<keyword evidence="10" id="KW-0418">Kinase</keyword>
<evidence type="ECO:0000256" key="25">
    <source>
        <dbReference type="PROSITE-ProRule" id="PRU10141"/>
    </source>
</evidence>
<dbReference type="RefSeq" id="XP_032821648.1">
    <property type="nucleotide sequence ID" value="XM_032965757.1"/>
</dbReference>
<dbReference type="SMART" id="SM00261">
    <property type="entry name" value="FU"/>
    <property type="match status" value="5"/>
</dbReference>
<evidence type="ECO:0000256" key="24">
    <source>
        <dbReference type="PIRSR" id="PIRSR000619-2"/>
    </source>
</evidence>
<evidence type="ECO:0000256" key="27">
    <source>
        <dbReference type="SAM" id="Phobius"/>
    </source>
</evidence>
<dbReference type="PROSITE" id="PS00109">
    <property type="entry name" value="PROTEIN_KINASE_TYR"/>
    <property type="match status" value="1"/>
</dbReference>
<keyword evidence="8 28" id="KW-0732">Signal</keyword>
<evidence type="ECO:0000256" key="4">
    <source>
        <dbReference type="ARBA" id="ARBA00022475"/>
    </source>
</evidence>
<evidence type="ECO:0000259" key="29">
    <source>
        <dbReference type="PROSITE" id="PS50011"/>
    </source>
</evidence>
<dbReference type="GO" id="GO:0005634">
    <property type="term" value="C:nucleus"/>
    <property type="evidence" value="ECO:0007669"/>
    <property type="project" value="UniProtKB-SubCell"/>
</dbReference>
<evidence type="ECO:0000256" key="5">
    <source>
        <dbReference type="ARBA" id="ARBA00022553"/>
    </source>
</evidence>
<evidence type="ECO:0000256" key="12">
    <source>
        <dbReference type="ARBA" id="ARBA00022989"/>
    </source>
</evidence>
<dbReference type="SUPFAM" id="SSF56112">
    <property type="entry name" value="Protein kinase-like (PK-like)"/>
    <property type="match status" value="1"/>
</dbReference>
<dbReference type="GO" id="GO:0009966">
    <property type="term" value="P:regulation of signal transduction"/>
    <property type="evidence" value="ECO:0007669"/>
    <property type="project" value="UniProtKB-ARBA"/>
</dbReference>
<dbReference type="GO" id="GO:0023056">
    <property type="term" value="P:positive regulation of signaling"/>
    <property type="evidence" value="ECO:0007669"/>
    <property type="project" value="UniProtKB-ARBA"/>
</dbReference>
<dbReference type="GO" id="GO:0022008">
    <property type="term" value="P:neurogenesis"/>
    <property type="evidence" value="ECO:0007669"/>
    <property type="project" value="TreeGrafter"/>
</dbReference>
<dbReference type="Pfam" id="PF00757">
    <property type="entry name" value="Furin-like"/>
    <property type="match status" value="1"/>
</dbReference>
<dbReference type="InterPro" id="IPR001245">
    <property type="entry name" value="Ser-Thr/Tyr_kinase_cat_dom"/>
</dbReference>
<keyword evidence="30" id="KW-1185">Reference proteome</keyword>
<dbReference type="SUPFAM" id="SSF57184">
    <property type="entry name" value="Growth factor receptor domain"/>
    <property type="match status" value="2"/>
</dbReference>
<dbReference type="Proteomes" id="UP001318040">
    <property type="component" value="Chromosome 34"/>
</dbReference>
<evidence type="ECO:0000256" key="19">
    <source>
        <dbReference type="ARBA" id="ARBA00023170"/>
    </source>
</evidence>
<dbReference type="GO" id="GO:0038127">
    <property type="term" value="P:ERBB signaling pathway"/>
    <property type="evidence" value="ECO:0007669"/>
    <property type="project" value="UniProtKB-ARBA"/>
</dbReference>
<keyword evidence="15" id="KW-0829">Tyrosine-protein kinase</keyword>
<evidence type="ECO:0000256" key="1">
    <source>
        <dbReference type="ARBA" id="ARBA00004123"/>
    </source>
</evidence>
<dbReference type="GO" id="GO:0009925">
    <property type="term" value="C:basal plasma membrane"/>
    <property type="evidence" value="ECO:0007669"/>
    <property type="project" value="TreeGrafter"/>
</dbReference>
<dbReference type="InterPro" id="IPR032778">
    <property type="entry name" value="GF_recep_IV"/>
</dbReference>
<dbReference type="FunFam" id="1.10.510.10:FF:002828">
    <property type="entry name" value="Receptor tyrosine-protein kinase erbB-2"/>
    <property type="match status" value="1"/>
</dbReference>
<dbReference type="Gene3D" id="3.80.20.20">
    <property type="entry name" value="Receptor L-domain"/>
    <property type="match status" value="2"/>
</dbReference>
<evidence type="ECO:0000256" key="28">
    <source>
        <dbReference type="SAM" id="SignalP"/>
    </source>
</evidence>
<dbReference type="FunFam" id="3.30.200.20:FF:000422">
    <property type="entry name" value="Receptor protein-tyrosine kinase"/>
    <property type="match status" value="1"/>
</dbReference>
<keyword evidence="5" id="KW-0597">Phosphoprotein</keyword>
<feature type="region of interest" description="Disordered" evidence="26">
    <location>
        <begin position="1240"/>
        <end position="1266"/>
    </location>
</feature>
<dbReference type="Pfam" id="PF01030">
    <property type="entry name" value="Recep_L_domain"/>
    <property type="match status" value="2"/>
</dbReference>
<dbReference type="CDD" id="cd00064">
    <property type="entry name" value="FU"/>
    <property type="match status" value="3"/>
</dbReference>
<keyword evidence="17" id="KW-0010">Activator</keyword>
<feature type="signal peptide" evidence="28">
    <location>
        <begin position="1"/>
        <end position="25"/>
    </location>
</feature>
<evidence type="ECO:0000256" key="10">
    <source>
        <dbReference type="ARBA" id="ARBA00022777"/>
    </source>
</evidence>
<feature type="binding site" evidence="24 25">
    <location>
        <position position="739"/>
    </location>
    <ligand>
        <name>ATP</name>
        <dbReference type="ChEBI" id="CHEBI:30616"/>
    </ligand>
</feature>
<sequence>MRRDTRRGALLLLLGLALWSAGSGAREVCVGTEHRLELLVSKTQHYESLKILYQGCEVVLGNLEITHLSRGDDLSFLKDVREVMGYVLVALNDFEELPLESLRIVRGMKLYDDKFALAIVDNGQRGLGTGLRALLLRSLTEILSGGVNITDNPFLCHADTIKWEDILEQKNLNQSVLPYGRPDCPPCPQGCSHCWSADTNYCQKLTRTICAKECTLRCYGTNTNQCCHKHCASGCTGPRDTDCLACKTFNDTGVCVMHCPPTHIYNRDTYLQEPNPDVKYSHGAICVKRCPQNFLIDENSCARSCPHEKMEVEENGVKMCKACSEKQGCPKVCHGIGSGNLKDAKSVSSLNVDTFSECTTINGNLVFLESGLDSDLLAHPEKMKVFRSVREITGYLHIEAWLPNMTDLSVFENLEIVRGRNIRSVGYSVLVRNLPHLEVLGLRALSEVTEGSVLAQNVPRLCYVLTVNWTRLLRSPRQKADLEGVPSSSVCGSEACHPLCSSDGCWGPGPEQCMQCKLFKRGRTCVESCNQNDGEVREFINGTLCTPCHSECLPTNGTLSCKGPTSDMCTRCRHFKDGPYCVDKCPLGQNTEHGALIFKFPDAHNACMPCHANCTHGCDGPLLEDCNGIPTRQNSSKTPVVLAAVVGSLCMVVVLTLGVLLYKRSSNQKRKKTLRRYAIERELEPLTPSGMTPNQAQLHILKETELRRGKVLGSGAFGTVYKGIWTPEGETVKIPVAIKVLREDTSPRANKEILDEAYVMASIDHQHLVRLLGICLSSTTQLVTQLMPYGCLLDYVREHTDKIGSQPLLNWCVQIAKGMNYLEDRRLVHRDLAARNVLVKAPNHVKITDFGLAKLLDLNETEYHSEGGKLPIKWLALESIQQRIFTHQSDVWSYGVTLWELMTFGGKPYDGVPARDIPELLEKGERLTQPPICTIDVYMIMVKCWMIDAESRPKFRELAAEFSKMARDPTRYLVIQGDERMKLPSPTDSRFLQSLMEEDDMSQMVDAEEYLTPPPFPLRPPPPPGAIDPSGSNSPTLPGQGITGTSDPDSEFGSEHGAAAPRMPSLVSRSISRQLEDAHAHYPGSGAGGSANATAGGSAADVFVRGAGGYGSGGSGEIPIGGSCVDGKASLPRLHNNSVRHRYSSDPTGPPVPASDGGGGGGDDDDTDDGTGDDLNFQSRPQNLDNPEYMNPINRLQDPLALSNPEYINYQAADDLDAEYVNTAPSVAGHAAPYTVQNPEYLEPRSSDTDADSGLGPLGSSQPFSSQAFDNQEYLEDSLLCRQASLDNPEYICAPSGDRRNGHLKSVDGIGGGGGTVGAVDNPEYLLAVTPLMGTGVRSGHTDTMV</sequence>
<dbReference type="InterPro" id="IPR006211">
    <property type="entry name" value="Furin-like_Cys-rich_dom"/>
</dbReference>
<dbReference type="PANTHER" id="PTHR24416:SF90">
    <property type="entry name" value="RECEPTOR TYROSINE-PROTEIN KINASE ERBB-4"/>
    <property type="match status" value="1"/>
</dbReference>
<feature type="active site" description="Proton acceptor" evidence="23">
    <location>
        <position position="831"/>
    </location>
</feature>
<dbReference type="InterPro" id="IPR050122">
    <property type="entry name" value="RTK"/>
</dbReference>
<feature type="compositionally biased region" description="Polar residues" evidence="26">
    <location>
        <begin position="1030"/>
        <end position="1047"/>
    </location>
</feature>
<dbReference type="Pfam" id="PF07714">
    <property type="entry name" value="PK_Tyr_Ser-Thr"/>
    <property type="match status" value="1"/>
</dbReference>
<dbReference type="PRINTS" id="PR00109">
    <property type="entry name" value="TYRKINASE"/>
</dbReference>
<evidence type="ECO:0000256" key="23">
    <source>
        <dbReference type="PIRSR" id="PIRSR000619-1"/>
    </source>
</evidence>
<feature type="transmembrane region" description="Helical" evidence="27">
    <location>
        <begin position="640"/>
        <end position="662"/>
    </location>
</feature>
<keyword evidence="16" id="KW-1015">Disulfide bond</keyword>
<organism evidence="30 31">
    <name type="scientific">Petromyzon marinus</name>
    <name type="common">Sea lamprey</name>
    <dbReference type="NCBI Taxonomy" id="7757"/>
    <lineage>
        <taxon>Eukaryota</taxon>
        <taxon>Metazoa</taxon>
        <taxon>Chordata</taxon>
        <taxon>Craniata</taxon>
        <taxon>Vertebrata</taxon>
        <taxon>Cyclostomata</taxon>
        <taxon>Hyperoartia</taxon>
        <taxon>Petromyzontiformes</taxon>
        <taxon>Petromyzontidae</taxon>
        <taxon>Petromyzon</taxon>
    </lineage>
</organism>
<dbReference type="InterPro" id="IPR009030">
    <property type="entry name" value="Growth_fac_rcpt_cys_sf"/>
</dbReference>
<dbReference type="Gene3D" id="3.30.200.20">
    <property type="entry name" value="Phosphorylase Kinase, domain 1"/>
    <property type="match status" value="1"/>
</dbReference>
<evidence type="ECO:0000256" key="26">
    <source>
        <dbReference type="SAM" id="MobiDB-lite"/>
    </source>
</evidence>
<dbReference type="GeneID" id="116948734"/>
<dbReference type="Gene3D" id="6.10.250.2930">
    <property type="match status" value="1"/>
</dbReference>
<proteinExistence type="predicted"/>
<feature type="compositionally biased region" description="Acidic residues" evidence="26">
    <location>
        <begin position="1162"/>
        <end position="1172"/>
    </location>
</feature>
<dbReference type="InterPro" id="IPR008266">
    <property type="entry name" value="Tyr_kinase_AS"/>
</dbReference>
<accession>A0AAJ7X6A8</accession>
<dbReference type="PROSITE" id="PS50011">
    <property type="entry name" value="PROTEIN_KINASE_DOM"/>
    <property type="match status" value="1"/>
</dbReference>
<feature type="binding site" evidence="24">
    <location>
        <begin position="712"/>
        <end position="720"/>
    </location>
    <ligand>
        <name>ATP</name>
        <dbReference type="ChEBI" id="CHEBI:30616"/>
    </ligand>
</feature>
<evidence type="ECO:0000256" key="2">
    <source>
        <dbReference type="ARBA" id="ARBA00004251"/>
    </source>
</evidence>
<keyword evidence="18" id="KW-0804">Transcription</keyword>
<evidence type="ECO:0000256" key="21">
    <source>
        <dbReference type="ARBA" id="ARBA00023242"/>
    </source>
</evidence>
<gene>
    <name evidence="31" type="primary">LOC116948734</name>
</gene>
<feature type="region of interest" description="Disordered" evidence="26">
    <location>
        <begin position="1139"/>
        <end position="1193"/>
    </location>
</feature>
<dbReference type="InterPro" id="IPR020635">
    <property type="entry name" value="Tyr_kinase_cat_dom"/>
</dbReference>
<feature type="chain" id="PRO_5042477320" description="receptor protein-tyrosine kinase" evidence="28">
    <location>
        <begin position="26"/>
        <end position="1346"/>
    </location>
</feature>
<dbReference type="GO" id="GO:0004714">
    <property type="term" value="F:transmembrane receptor protein tyrosine kinase activity"/>
    <property type="evidence" value="ECO:0007669"/>
    <property type="project" value="UniProtKB-EC"/>
</dbReference>
<evidence type="ECO:0000256" key="7">
    <source>
        <dbReference type="ARBA" id="ARBA00022692"/>
    </source>
</evidence>
<name>A0AAJ7X6A8_PETMA</name>
<evidence type="ECO:0000256" key="9">
    <source>
        <dbReference type="ARBA" id="ARBA00022741"/>
    </source>
</evidence>
<evidence type="ECO:0000256" key="14">
    <source>
        <dbReference type="ARBA" id="ARBA00023136"/>
    </source>
</evidence>
<dbReference type="FunFam" id="2.10.220.10:FF:000001">
    <property type="entry name" value="Receptor protein-tyrosine kinase"/>
    <property type="match status" value="1"/>
</dbReference>
<dbReference type="GO" id="GO:0010647">
    <property type="term" value="P:positive regulation of cell communication"/>
    <property type="evidence" value="ECO:0007669"/>
    <property type="project" value="UniProtKB-ARBA"/>
</dbReference>
<keyword evidence="11 24" id="KW-0067">ATP-binding</keyword>
<keyword evidence="21" id="KW-0539">Nucleus</keyword>
<comment type="subcellular location">
    <subcellularLocation>
        <location evidence="2">Cell membrane</location>
        <topology evidence="2">Single-pass type I membrane protein</topology>
    </subcellularLocation>
    <subcellularLocation>
        <location evidence="1">Nucleus</location>
    </subcellularLocation>
</comment>
<evidence type="ECO:0000256" key="20">
    <source>
        <dbReference type="ARBA" id="ARBA00023180"/>
    </source>
</evidence>
<dbReference type="Pfam" id="PF14843">
    <property type="entry name" value="GF_recep_IV"/>
    <property type="match status" value="1"/>
</dbReference>
<dbReference type="InterPro" id="IPR000719">
    <property type="entry name" value="Prot_kinase_dom"/>
</dbReference>
<keyword evidence="20" id="KW-0325">Glycoprotein</keyword>
<dbReference type="InterPro" id="IPR011009">
    <property type="entry name" value="Kinase-like_dom_sf"/>
</dbReference>
<dbReference type="GO" id="GO:0005154">
    <property type="term" value="F:epidermal growth factor receptor binding"/>
    <property type="evidence" value="ECO:0007669"/>
    <property type="project" value="TreeGrafter"/>
</dbReference>
<dbReference type="InterPro" id="IPR044912">
    <property type="entry name" value="Egfr_JX_dom"/>
</dbReference>
<feature type="compositionally biased region" description="Polar residues" evidence="26">
    <location>
        <begin position="1176"/>
        <end position="1185"/>
    </location>
</feature>
<evidence type="ECO:0000256" key="13">
    <source>
        <dbReference type="ARBA" id="ARBA00023015"/>
    </source>
</evidence>
<keyword evidence="7 27" id="KW-0812">Transmembrane</keyword>
<dbReference type="PANTHER" id="PTHR24416">
    <property type="entry name" value="TYROSINE-PROTEIN KINASE RECEPTOR"/>
    <property type="match status" value="1"/>
</dbReference>